<evidence type="ECO:0000256" key="3">
    <source>
        <dbReference type="ARBA" id="ARBA00023125"/>
    </source>
</evidence>
<evidence type="ECO:0000259" key="7">
    <source>
        <dbReference type="PROSITE" id="PS50090"/>
    </source>
</evidence>
<dbReference type="OrthoDB" id="2143914at2759"/>
<evidence type="ECO:0000259" key="9">
    <source>
        <dbReference type="PROSITE" id="PS51294"/>
    </source>
</evidence>
<protein>
    <submittedName>
        <fullName evidence="10">Myb-like DNA-binding domain containing protein</fullName>
    </submittedName>
</protein>
<proteinExistence type="predicted"/>
<dbReference type="VEuPathDB" id="TrichDB:TVAGG3_0628780"/>
<name>A2FVY8_TRIV3</name>
<dbReference type="FunFam" id="1.10.10.60:FF:000010">
    <property type="entry name" value="Transcriptional activator Myb isoform A"/>
    <property type="match status" value="1"/>
</dbReference>
<feature type="region of interest" description="Disordered" evidence="6">
    <location>
        <begin position="156"/>
        <end position="180"/>
    </location>
</feature>
<feature type="domain" description="Myb-like" evidence="7">
    <location>
        <begin position="51"/>
        <end position="97"/>
    </location>
</feature>
<evidence type="ECO:0000313" key="10">
    <source>
        <dbReference type="EMBL" id="EAX90942.1"/>
    </source>
</evidence>
<dbReference type="InterPro" id="IPR001005">
    <property type="entry name" value="SANT/Myb"/>
</dbReference>
<dbReference type="GO" id="GO:0006355">
    <property type="term" value="P:regulation of DNA-templated transcription"/>
    <property type="evidence" value="ECO:0000318"/>
    <property type="project" value="GO_Central"/>
</dbReference>
<dbReference type="GO" id="GO:0000978">
    <property type="term" value="F:RNA polymerase II cis-regulatory region sequence-specific DNA binding"/>
    <property type="evidence" value="ECO:0000318"/>
    <property type="project" value="GO_Central"/>
</dbReference>
<evidence type="ECO:0000256" key="6">
    <source>
        <dbReference type="SAM" id="MobiDB-lite"/>
    </source>
</evidence>
<accession>A2FVY8</accession>
<dbReference type="PROSITE" id="PS51294">
    <property type="entry name" value="HTH_MYB"/>
    <property type="match status" value="2"/>
</dbReference>
<dbReference type="GO" id="GO:0005634">
    <property type="term" value="C:nucleus"/>
    <property type="evidence" value="ECO:0000318"/>
    <property type="project" value="GO_Central"/>
</dbReference>
<dbReference type="eggNOG" id="KOG0048">
    <property type="taxonomic scope" value="Eukaryota"/>
</dbReference>
<evidence type="ECO:0000256" key="2">
    <source>
        <dbReference type="ARBA" id="ARBA00023015"/>
    </source>
</evidence>
<keyword evidence="2" id="KW-0805">Transcription regulation</keyword>
<dbReference type="SMART" id="SM00717">
    <property type="entry name" value="SANT"/>
    <property type="match status" value="2"/>
</dbReference>
<dbReference type="SMR" id="A2FVY8"/>
<organism evidence="10 11">
    <name type="scientific">Trichomonas vaginalis (strain ATCC PRA-98 / G3)</name>
    <dbReference type="NCBI Taxonomy" id="412133"/>
    <lineage>
        <taxon>Eukaryota</taxon>
        <taxon>Metamonada</taxon>
        <taxon>Parabasalia</taxon>
        <taxon>Trichomonadida</taxon>
        <taxon>Trichomonadidae</taxon>
        <taxon>Trichomonas</taxon>
    </lineage>
</organism>
<dbReference type="InterPro" id="IPR009057">
    <property type="entry name" value="Homeodomain-like_sf"/>
</dbReference>
<reference evidence="10" key="2">
    <citation type="journal article" date="2007" name="Science">
        <title>Draft genome sequence of the sexually transmitted pathogen Trichomonas vaginalis.</title>
        <authorList>
            <person name="Carlton J.M."/>
            <person name="Hirt R.P."/>
            <person name="Silva J.C."/>
            <person name="Delcher A.L."/>
            <person name="Schatz M."/>
            <person name="Zhao Q."/>
            <person name="Wortman J.R."/>
            <person name="Bidwell S.L."/>
            <person name="Alsmark U.C.M."/>
            <person name="Besteiro S."/>
            <person name="Sicheritz-Ponten T."/>
            <person name="Noel C.J."/>
            <person name="Dacks J.B."/>
            <person name="Foster P.G."/>
            <person name="Simillion C."/>
            <person name="Van de Peer Y."/>
            <person name="Miranda-Saavedra D."/>
            <person name="Barton G.J."/>
            <person name="Westrop G.D."/>
            <person name="Mueller S."/>
            <person name="Dessi D."/>
            <person name="Fiori P.L."/>
            <person name="Ren Q."/>
            <person name="Paulsen I."/>
            <person name="Zhang H."/>
            <person name="Bastida-Corcuera F.D."/>
            <person name="Simoes-Barbosa A."/>
            <person name="Brown M.T."/>
            <person name="Hayes R.D."/>
            <person name="Mukherjee M."/>
            <person name="Okumura C.Y."/>
            <person name="Schneider R."/>
            <person name="Smith A.J."/>
            <person name="Vanacova S."/>
            <person name="Villalvazo M."/>
            <person name="Haas B.J."/>
            <person name="Pertea M."/>
            <person name="Feldblyum T.V."/>
            <person name="Utterback T.R."/>
            <person name="Shu C.L."/>
            <person name="Osoegawa K."/>
            <person name="de Jong P.J."/>
            <person name="Hrdy I."/>
            <person name="Horvathova L."/>
            <person name="Zubacova Z."/>
            <person name="Dolezal P."/>
            <person name="Malik S.B."/>
            <person name="Logsdon J.M. Jr."/>
            <person name="Henze K."/>
            <person name="Gupta A."/>
            <person name="Wang C.C."/>
            <person name="Dunne R.L."/>
            <person name="Upcroft J.A."/>
            <person name="Upcroft P."/>
            <person name="White O."/>
            <person name="Salzberg S.L."/>
            <person name="Tang P."/>
            <person name="Chiu C.-H."/>
            <person name="Lee Y.-S."/>
            <person name="Embley T.M."/>
            <person name="Coombs G.H."/>
            <person name="Mottram J.C."/>
            <person name="Tachezy J."/>
            <person name="Fraser-Liggett C.M."/>
            <person name="Johnson P.J."/>
        </authorList>
    </citation>
    <scope>NUCLEOTIDE SEQUENCE [LARGE SCALE GENOMIC DNA]</scope>
    <source>
        <strain evidence="10">G3</strain>
    </source>
</reference>
<evidence type="ECO:0000256" key="5">
    <source>
        <dbReference type="ARBA" id="ARBA00023242"/>
    </source>
</evidence>
<dbReference type="Pfam" id="PF00249">
    <property type="entry name" value="Myb_DNA-binding"/>
    <property type="match status" value="2"/>
</dbReference>
<dbReference type="InterPro" id="IPR051575">
    <property type="entry name" value="Myb-like_DNA-bd"/>
</dbReference>
<dbReference type="PANTHER" id="PTHR46621">
    <property type="entry name" value="SNRNA-ACTIVATING PROTEIN COMPLEX SUBUNIT 4"/>
    <property type="match status" value="1"/>
</dbReference>
<dbReference type="KEGG" id="tva:4748634"/>
<reference evidence="10" key="1">
    <citation type="submission" date="2006-10" db="EMBL/GenBank/DDBJ databases">
        <authorList>
            <person name="Amadeo P."/>
            <person name="Zhao Q."/>
            <person name="Wortman J."/>
            <person name="Fraser-Liggett C."/>
            <person name="Carlton J."/>
        </authorList>
    </citation>
    <scope>NUCLEOTIDE SEQUENCE</scope>
    <source>
        <strain evidence="10">G3</strain>
    </source>
</reference>
<evidence type="ECO:0000259" key="8">
    <source>
        <dbReference type="PROSITE" id="PS51293"/>
    </source>
</evidence>
<evidence type="ECO:0000313" key="11">
    <source>
        <dbReference type="Proteomes" id="UP000001542"/>
    </source>
</evidence>
<dbReference type="EMBL" id="DS114071">
    <property type="protein sequence ID" value="EAX90942.1"/>
    <property type="molecule type" value="Genomic_DNA"/>
</dbReference>
<gene>
    <name evidence="10" type="ORF">TVAG_274330</name>
</gene>
<feature type="domain" description="HTH myb-type" evidence="9">
    <location>
        <begin position="51"/>
        <end position="101"/>
    </location>
</feature>
<dbReference type="STRING" id="5722.A2FVY8"/>
<dbReference type="PANTHER" id="PTHR46621:SF1">
    <property type="entry name" value="SNRNA-ACTIVATING PROTEIN COMPLEX SUBUNIT 4"/>
    <property type="match status" value="1"/>
</dbReference>
<evidence type="ECO:0000256" key="4">
    <source>
        <dbReference type="ARBA" id="ARBA00023163"/>
    </source>
</evidence>
<feature type="domain" description="HTH myb-type" evidence="9">
    <location>
        <begin position="102"/>
        <end position="152"/>
    </location>
</feature>
<dbReference type="CDD" id="cd00167">
    <property type="entry name" value="SANT"/>
    <property type="match status" value="2"/>
</dbReference>
<feature type="domain" description="SANT" evidence="8">
    <location>
        <begin position="49"/>
        <end position="91"/>
    </location>
</feature>
<feature type="domain" description="Myb-like" evidence="7">
    <location>
        <begin position="98"/>
        <end position="148"/>
    </location>
</feature>
<dbReference type="RefSeq" id="XP_001303872.1">
    <property type="nucleotide sequence ID" value="XM_001303871.1"/>
</dbReference>
<dbReference type="VEuPathDB" id="TrichDB:TVAG_274330"/>
<evidence type="ECO:0000256" key="1">
    <source>
        <dbReference type="ARBA" id="ARBA00022737"/>
    </source>
</evidence>
<dbReference type="Proteomes" id="UP000001542">
    <property type="component" value="Unassembled WGS sequence"/>
</dbReference>
<dbReference type="InterPro" id="IPR017930">
    <property type="entry name" value="Myb_dom"/>
</dbReference>
<dbReference type="InterPro" id="IPR017884">
    <property type="entry name" value="SANT_dom"/>
</dbReference>
<dbReference type="GO" id="GO:0000981">
    <property type="term" value="F:DNA-binding transcription factor activity, RNA polymerase II-specific"/>
    <property type="evidence" value="ECO:0000318"/>
    <property type="project" value="GO_Central"/>
</dbReference>
<keyword evidence="11" id="KW-1185">Reference proteome</keyword>
<feature type="compositionally biased region" description="Polar residues" evidence="6">
    <location>
        <begin position="158"/>
        <end position="180"/>
    </location>
</feature>
<dbReference type="OMA" id="KWQDISR"/>
<keyword evidence="5" id="KW-0539">Nucleus</keyword>
<keyword evidence="4" id="KW-0804">Transcription</keyword>
<keyword evidence="1" id="KW-0677">Repeat</keyword>
<dbReference type="SUPFAM" id="SSF46689">
    <property type="entry name" value="Homeodomain-like"/>
    <property type="match status" value="1"/>
</dbReference>
<dbReference type="PROSITE" id="PS50090">
    <property type="entry name" value="MYB_LIKE"/>
    <property type="match status" value="2"/>
</dbReference>
<dbReference type="AlphaFoldDB" id="A2FVY8"/>
<sequence length="180" mass="20594">MDERGLQVTSTDGMQQMTDQPLDQYAALQQMQLYQLTQPEQAMTMQHAPGRGVWSQQEDELLTRAVMQLGPKKWQDISRFVPTRTSKQCRERWFNCLNPNNKHGAFEPWEDQIIIEKQKEIGNRWSSIAHLLPGRSPGAVKNRWYSGLKSFHPAASMGGTSLNPSLETNLDTTQMTPYQS</sequence>
<dbReference type="Gene3D" id="1.10.10.60">
    <property type="entry name" value="Homeodomain-like"/>
    <property type="match status" value="2"/>
</dbReference>
<dbReference type="InParanoid" id="A2FVY8"/>
<keyword evidence="3 10" id="KW-0238">DNA-binding</keyword>
<dbReference type="PROSITE" id="PS51293">
    <property type="entry name" value="SANT"/>
    <property type="match status" value="1"/>
</dbReference>